<dbReference type="Proteomes" id="UP001357452">
    <property type="component" value="Unassembled WGS sequence"/>
</dbReference>
<proteinExistence type="predicted"/>
<evidence type="ECO:0000313" key="4">
    <source>
        <dbReference type="Proteomes" id="UP001357452"/>
    </source>
</evidence>
<dbReference type="InterPro" id="IPR043906">
    <property type="entry name" value="Gfo/Idh/MocA_OxRdtase_bact_C"/>
</dbReference>
<name>A0ABU7RJF7_9BACT</name>
<keyword evidence="4" id="KW-1185">Reference proteome</keyword>
<dbReference type="SUPFAM" id="SSF55347">
    <property type="entry name" value="Glyceraldehyde-3-phosphate dehydrogenase-like, C-terminal domain"/>
    <property type="match status" value="1"/>
</dbReference>
<dbReference type="InterPro" id="IPR036291">
    <property type="entry name" value="NAD(P)-bd_dom_sf"/>
</dbReference>
<dbReference type="Pfam" id="PF01408">
    <property type="entry name" value="GFO_IDH_MocA"/>
    <property type="match status" value="1"/>
</dbReference>
<dbReference type="PROSITE" id="PS51318">
    <property type="entry name" value="TAT"/>
    <property type="match status" value="1"/>
</dbReference>
<dbReference type="PANTHER" id="PTHR43818:SF3">
    <property type="entry name" value="OXIDOREDUCTASE-RELATED"/>
    <property type="match status" value="1"/>
</dbReference>
<dbReference type="InterPro" id="IPR000683">
    <property type="entry name" value="Gfo/Idh/MocA-like_OxRdtase_N"/>
</dbReference>
<evidence type="ECO:0000259" key="2">
    <source>
        <dbReference type="Pfam" id="PF19051"/>
    </source>
</evidence>
<evidence type="ECO:0000313" key="3">
    <source>
        <dbReference type="EMBL" id="MEE6188126.1"/>
    </source>
</evidence>
<dbReference type="Gene3D" id="3.40.50.720">
    <property type="entry name" value="NAD(P)-binding Rossmann-like Domain"/>
    <property type="match status" value="1"/>
</dbReference>
<dbReference type="Pfam" id="PF19051">
    <property type="entry name" value="GFO_IDH_MocA_C2"/>
    <property type="match status" value="1"/>
</dbReference>
<reference evidence="3 4" key="1">
    <citation type="submission" date="2024-01" db="EMBL/GenBank/DDBJ databases">
        <title>Niabella digestum sp. nov., isolated from waste digestion system.</title>
        <authorList>
            <person name="Zhang L."/>
        </authorList>
    </citation>
    <scope>NUCLEOTIDE SEQUENCE [LARGE SCALE GENOMIC DNA]</scope>
    <source>
        <strain evidence="3 4">A18</strain>
    </source>
</reference>
<gene>
    <name evidence="3" type="ORF">V2H41_12670</name>
</gene>
<feature type="domain" description="Gfo/Idh/MocA-like oxidoreductase N-terminal" evidence="1">
    <location>
        <begin position="48"/>
        <end position="167"/>
    </location>
</feature>
<evidence type="ECO:0000259" key="1">
    <source>
        <dbReference type="Pfam" id="PF01408"/>
    </source>
</evidence>
<dbReference type="PANTHER" id="PTHR43818">
    <property type="entry name" value="BCDNA.GH03377"/>
    <property type="match status" value="1"/>
</dbReference>
<accession>A0ABU7RJF7</accession>
<dbReference type="InterPro" id="IPR006311">
    <property type="entry name" value="TAT_signal"/>
</dbReference>
<dbReference type="RefSeq" id="WP_330975528.1">
    <property type="nucleotide sequence ID" value="NZ_JAZGLY010000008.1"/>
</dbReference>
<comment type="caution">
    <text evidence="3">The sequence shown here is derived from an EMBL/GenBank/DDBJ whole genome shotgun (WGS) entry which is preliminary data.</text>
</comment>
<feature type="domain" description="Gfo/Idh/MocA-like oxidoreductase bacterial type C-terminal" evidence="2">
    <location>
        <begin position="183"/>
        <end position="276"/>
    </location>
</feature>
<organism evidence="3 4">
    <name type="scientific">Niabella digestorum</name>
    <dbReference type="NCBI Taxonomy" id="3117701"/>
    <lineage>
        <taxon>Bacteria</taxon>
        <taxon>Pseudomonadati</taxon>
        <taxon>Bacteroidota</taxon>
        <taxon>Chitinophagia</taxon>
        <taxon>Chitinophagales</taxon>
        <taxon>Chitinophagaceae</taxon>
        <taxon>Niabella</taxon>
    </lineage>
</organism>
<protein>
    <submittedName>
        <fullName evidence="3">Gfo/Idh/MocA family oxidoreductase</fullName>
    </submittedName>
</protein>
<dbReference type="SUPFAM" id="SSF51735">
    <property type="entry name" value="NAD(P)-binding Rossmann-fold domains"/>
    <property type="match status" value="1"/>
</dbReference>
<dbReference type="EMBL" id="JAZGLY010000008">
    <property type="protein sequence ID" value="MEE6188126.1"/>
    <property type="molecule type" value="Genomic_DNA"/>
</dbReference>
<dbReference type="Gene3D" id="3.30.360.10">
    <property type="entry name" value="Dihydrodipicolinate Reductase, domain 2"/>
    <property type="match status" value="1"/>
</dbReference>
<dbReference type="InterPro" id="IPR050463">
    <property type="entry name" value="Gfo/Idh/MocA_oxidrdct_glycsds"/>
</dbReference>
<sequence length="477" mass="53262">MNKKQNSRRKFIKNASLLGASALILPDALFAQKGLLKKSTIAPSEKVNLACVGIGNRGKEIILELHKTGLANIVALCDVDMGAPHTQEIMAKFPNAKRFQDFRVMFDKMGNEIDAVSIGTPDFSHFPITMMAIKLGKHVYVEKPMARTFNEVELMMKAAAKYSNVVTQMGNQGHSEANYFQFKTWVEAGIIKDVTKIVAHMNSSRRWHGWDPNIKSFPPAEPVPSTLDWDLWQMQTFGHDYHHDFVNGQWRCWYDFGMGALGDWGAHLLDTAHEFLKLGLPTTVEPLKLTGHNQFFFPMSTTLSFKFPKRDKMPPVEVLWYDGVDNLPPIPEGYGVQGLDPNIPPPSTGTIQAKLNPGKIIYSKDLIFKGGSHGSTLSIIPEAKAKEMASKLPEVPPSPSNHFKNFLLACKGLEKTRSPFSVAGPLSQLFCLGVIAQWTGEKIQFDPKKKIITNSKRANALLVGPPPRKGWEEYYKV</sequence>